<dbReference type="PROSITE" id="PS50157">
    <property type="entry name" value="ZINC_FINGER_C2H2_2"/>
    <property type="match status" value="2"/>
</dbReference>
<dbReference type="SMART" id="SM00355">
    <property type="entry name" value="ZnF_C2H2"/>
    <property type="match status" value="2"/>
</dbReference>
<feature type="non-terminal residue" evidence="8">
    <location>
        <position position="92"/>
    </location>
</feature>
<reference evidence="8" key="1">
    <citation type="submission" date="2023-10" db="EMBL/GenBank/DDBJ databases">
        <title>Genome assembly of Pristionchus species.</title>
        <authorList>
            <person name="Yoshida K."/>
            <person name="Sommer R.J."/>
        </authorList>
    </citation>
    <scope>NUCLEOTIDE SEQUENCE</scope>
    <source>
        <strain evidence="8">RS0144</strain>
    </source>
</reference>
<feature type="domain" description="C2H2-type" evidence="7">
    <location>
        <begin position="40"/>
        <end position="70"/>
    </location>
</feature>
<evidence type="ECO:0000256" key="1">
    <source>
        <dbReference type="ARBA" id="ARBA00022723"/>
    </source>
</evidence>
<evidence type="ECO:0000313" key="9">
    <source>
        <dbReference type="Proteomes" id="UP001432027"/>
    </source>
</evidence>
<evidence type="ECO:0000256" key="4">
    <source>
        <dbReference type="ARBA" id="ARBA00022833"/>
    </source>
</evidence>
<dbReference type="EMBL" id="BTSX01000005">
    <property type="protein sequence ID" value="GMT01496.1"/>
    <property type="molecule type" value="Genomic_DNA"/>
</dbReference>
<feature type="domain" description="C2H2-type" evidence="7">
    <location>
        <begin position="11"/>
        <end position="40"/>
    </location>
</feature>
<evidence type="ECO:0000313" key="8">
    <source>
        <dbReference type="EMBL" id="GMT01496.1"/>
    </source>
</evidence>
<evidence type="ECO:0000256" key="6">
    <source>
        <dbReference type="SAM" id="MobiDB-lite"/>
    </source>
</evidence>
<accession>A0AAV5U3Q2</accession>
<evidence type="ECO:0000256" key="5">
    <source>
        <dbReference type="PROSITE-ProRule" id="PRU00042"/>
    </source>
</evidence>
<dbReference type="GO" id="GO:0000978">
    <property type="term" value="F:RNA polymerase II cis-regulatory region sequence-specific DNA binding"/>
    <property type="evidence" value="ECO:0007669"/>
    <property type="project" value="TreeGrafter"/>
</dbReference>
<proteinExistence type="predicted"/>
<dbReference type="AlphaFoldDB" id="A0AAV5U3Q2"/>
<dbReference type="Proteomes" id="UP001432027">
    <property type="component" value="Unassembled WGS sequence"/>
</dbReference>
<feature type="compositionally biased region" description="Polar residues" evidence="6">
    <location>
        <begin position="46"/>
        <end position="55"/>
    </location>
</feature>
<dbReference type="PANTHER" id="PTHR19818:SF139">
    <property type="entry name" value="PAIR-RULE PROTEIN ODD-PAIRED"/>
    <property type="match status" value="1"/>
</dbReference>
<name>A0AAV5U3Q2_9BILA</name>
<feature type="region of interest" description="Disordered" evidence="6">
    <location>
        <begin position="46"/>
        <end position="92"/>
    </location>
</feature>
<dbReference type="PANTHER" id="PTHR19818">
    <property type="entry name" value="ZINC FINGER PROTEIN ZIC AND GLI"/>
    <property type="match status" value="1"/>
</dbReference>
<dbReference type="GO" id="GO:0000981">
    <property type="term" value="F:DNA-binding transcription factor activity, RNA polymerase II-specific"/>
    <property type="evidence" value="ECO:0007669"/>
    <property type="project" value="TreeGrafter"/>
</dbReference>
<dbReference type="GO" id="GO:0005634">
    <property type="term" value="C:nucleus"/>
    <property type="evidence" value="ECO:0007669"/>
    <property type="project" value="UniProtKB-ARBA"/>
</dbReference>
<dbReference type="GO" id="GO:0008270">
    <property type="term" value="F:zinc ion binding"/>
    <property type="evidence" value="ECO:0007669"/>
    <property type="project" value="UniProtKB-KW"/>
</dbReference>
<dbReference type="PROSITE" id="PS00028">
    <property type="entry name" value="ZINC_FINGER_C2H2_1"/>
    <property type="match status" value="2"/>
</dbReference>
<dbReference type="InterPro" id="IPR050329">
    <property type="entry name" value="GLI_C2H2-zinc-finger"/>
</dbReference>
<keyword evidence="1" id="KW-0479">Metal-binding</keyword>
<dbReference type="GO" id="GO:0000122">
    <property type="term" value="P:negative regulation of transcription by RNA polymerase II"/>
    <property type="evidence" value="ECO:0007669"/>
    <property type="project" value="TreeGrafter"/>
</dbReference>
<feature type="compositionally biased region" description="Basic residues" evidence="6">
    <location>
        <begin position="58"/>
        <end position="67"/>
    </location>
</feature>
<evidence type="ECO:0000256" key="2">
    <source>
        <dbReference type="ARBA" id="ARBA00022737"/>
    </source>
</evidence>
<dbReference type="SUPFAM" id="SSF57667">
    <property type="entry name" value="beta-beta-alpha zinc fingers"/>
    <property type="match status" value="2"/>
</dbReference>
<dbReference type="InterPro" id="IPR036236">
    <property type="entry name" value="Znf_C2H2_sf"/>
</dbReference>
<gene>
    <name evidence="8" type="ORF">PENTCL1PPCAC_23670</name>
</gene>
<organism evidence="8 9">
    <name type="scientific">Pristionchus entomophagus</name>
    <dbReference type="NCBI Taxonomy" id="358040"/>
    <lineage>
        <taxon>Eukaryota</taxon>
        <taxon>Metazoa</taxon>
        <taxon>Ecdysozoa</taxon>
        <taxon>Nematoda</taxon>
        <taxon>Chromadorea</taxon>
        <taxon>Rhabditida</taxon>
        <taxon>Rhabditina</taxon>
        <taxon>Diplogasteromorpha</taxon>
        <taxon>Diplogasteroidea</taxon>
        <taxon>Neodiplogasteridae</taxon>
        <taxon>Pristionchus</taxon>
    </lineage>
</organism>
<dbReference type="Gene3D" id="3.30.160.60">
    <property type="entry name" value="Classic Zinc Finger"/>
    <property type="match status" value="2"/>
</dbReference>
<keyword evidence="9" id="KW-1185">Reference proteome</keyword>
<keyword evidence="3 5" id="KW-0863">Zinc-finger</keyword>
<evidence type="ECO:0000256" key="3">
    <source>
        <dbReference type="ARBA" id="ARBA00022771"/>
    </source>
</evidence>
<dbReference type="GO" id="GO:0045944">
    <property type="term" value="P:positive regulation of transcription by RNA polymerase II"/>
    <property type="evidence" value="ECO:0007669"/>
    <property type="project" value="TreeGrafter"/>
</dbReference>
<comment type="caution">
    <text evidence="8">The sequence shown here is derived from an EMBL/GenBank/DDBJ whole genome shotgun (WGS) entry which is preliminary data.</text>
</comment>
<keyword evidence="2" id="KW-0677">Repeat</keyword>
<feature type="compositionally biased region" description="Polar residues" evidence="6">
    <location>
        <begin position="68"/>
        <end position="79"/>
    </location>
</feature>
<keyword evidence="4" id="KW-0862">Zinc</keyword>
<dbReference type="InterPro" id="IPR013087">
    <property type="entry name" value="Znf_C2H2_type"/>
</dbReference>
<feature type="non-terminal residue" evidence="8">
    <location>
        <position position="1"/>
    </location>
</feature>
<evidence type="ECO:0000259" key="7">
    <source>
        <dbReference type="PROSITE" id="PS50157"/>
    </source>
</evidence>
<dbReference type="Pfam" id="PF00096">
    <property type="entry name" value="zf-C2H2"/>
    <property type="match status" value="2"/>
</dbReference>
<sequence>HMFSNIGDGQYQCHFPNCDKIFATTSSRARHKKIHIGTKYKCDSSNCSKSYTDPSSLWRHKRQRHRSQPINHNTQMTRDSSPDDDYVPRPSR</sequence>
<protein>
    <recommendedName>
        <fullName evidence="7">C2H2-type domain-containing protein</fullName>
    </recommendedName>
</protein>